<dbReference type="FunFam" id="3.15.10.10:FF:000001">
    <property type="entry name" value="phospholipid transfer protein-like"/>
    <property type="match status" value="1"/>
</dbReference>
<keyword evidence="2 4" id="KW-1015">Disulfide bond</keyword>
<evidence type="ECO:0000256" key="2">
    <source>
        <dbReference type="ARBA" id="ARBA00023157"/>
    </source>
</evidence>
<dbReference type="AlphaFoldDB" id="A0A3P8QQN9"/>
<dbReference type="Proteomes" id="UP000265100">
    <property type="component" value="Chromosome 20"/>
</dbReference>
<evidence type="ECO:0000256" key="6">
    <source>
        <dbReference type="SAM" id="SignalP"/>
    </source>
</evidence>
<name>A0A3P8QQN9_ASTCA</name>
<comment type="domain">
    <text evidence="4">The N-terminal region may be exposed to the interior of the granule, whereas the C-terminal portion may be embedded in the membrane. During phagocytosis and degranulation, proteases may be released and activated and cleave BPI at the junction of the N- and C-terminal portions of the molecule, providing controlled release of the N-terminal antibacterial fragment when bacteria are ingested.</text>
</comment>
<dbReference type="InterPro" id="IPR017943">
    <property type="entry name" value="Bactericidal_perm-incr_a/b_dom"/>
</dbReference>
<dbReference type="SMART" id="SM00329">
    <property type="entry name" value="BPI2"/>
    <property type="match status" value="1"/>
</dbReference>
<feature type="transmembrane region" description="Helical" evidence="5">
    <location>
        <begin position="370"/>
        <end position="394"/>
    </location>
</feature>
<dbReference type="GO" id="GO:0005615">
    <property type="term" value="C:extracellular space"/>
    <property type="evidence" value="ECO:0007669"/>
    <property type="project" value="UniProtKB-UniRule"/>
</dbReference>
<dbReference type="GO" id="GO:0045087">
    <property type="term" value="P:innate immune response"/>
    <property type="evidence" value="ECO:0007669"/>
    <property type="project" value="UniProtKB-UniRule"/>
</dbReference>
<dbReference type="GO" id="GO:0008289">
    <property type="term" value="F:lipid binding"/>
    <property type="evidence" value="ECO:0007669"/>
    <property type="project" value="InterPro"/>
</dbReference>
<keyword evidence="4" id="KW-0399">Innate immunity</keyword>
<dbReference type="Gene3D" id="3.15.20.10">
    <property type="entry name" value="Bactericidal permeability-increasing protein, domain 2"/>
    <property type="match status" value="1"/>
</dbReference>
<keyword evidence="4" id="KW-0929">Antimicrobial</keyword>
<evidence type="ECO:0000313" key="10">
    <source>
        <dbReference type="Proteomes" id="UP000265100"/>
    </source>
</evidence>
<dbReference type="InterPro" id="IPR001124">
    <property type="entry name" value="Lipid-bd_serum_glycop_C"/>
</dbReference>
<evidence type="ECO:0000313" key="9">
    <source>
        <dbReference type="Ensembl" id="ENSACLP00000031798.2"/>
    </source>
</evidence>
<accession>A0A3P8QQN9</accession>
<dbReference type="InterPro" id="IPR032942">
    <property type="entry name" value="BPI/LBP/Plunc"/>
</dbReference>
<comment type="function">
    <text evidence="4">The cytotoxic action of BPI is limited to many species of Gram-negative bacteria; this specificity may be explained by a strong affinity of the very basic N-terminal half for the negatively charged lipopolysaccharides that are unique to the Gram-negative bacterial outer envelope.</text>
</comment>
<keyword evidence="5" id="KW-1133">Transmembrane helix</keyword>
<comment type="domain">
    <text evidence="4">The N- and C-terminal barrels adopt an identical fold despite having only 13% of conserved residues.</text>
</comment>
<proteinExistence type="inferred from homology"/>
<sequence>MLLSVTVVLSLLSCVCGENPAVQVVLTNKGLQYGKHAAADWIQERLSTITFPDITGSVHIVFGDVDYTLTGITIVKCDLPEPSVEFLQNPPGFKTTISDLSIAITGGWRTHFGLINDGGTFDMAIFNVDVTSVVQLGKEADGHLSVSSISCDAQVGDVDIEFHGGASFIFQPFVEHFKGRIRDEIQKRLCPGVEENIESFENLLHVMNVSVDVNEVLSLALPLTDIPIIGASSMNVGLKGEFYNIKAPVEPPFEAQPFTMPDKPSYMLSVGMSDFTLNSASYAYFSAKLLQLLINDSMIPAISPVHLNTTSLGKFIPKLAEMYPDMLMSVLVYAQEAPKFSIQPDAVNVTIKAVAKASVILPNGTQIPVFTINVVSTFVCWTFAVLTILSLGLISNLTLTLASSEVGTFKVNVPKIK</sequence>
<dbReference type="STRING" id="8154.ENSACLP00000031798"/>
<dbReference type="PANTHER" id="PTHR10504:SF132">
    <property type="entry name" value="BACTERICIDAL PERMEABILITY-INCREASING PROTEIN"/>
    <property type="match status" value="1"/>
</dbReference>
<evidence type="ECO:0000256" key="3">
    <source>
        <dbReference type="ARBA" id="ARBA00023180"/>
    </source>
</evidence>
<organism evidence="9 10">
    <name type="scientific">Astatotilapia calliptera</name>
    <name type="common">Eastern happy</name>
    <name type="synonym">Chromis callipterus</name>
    <dbReference type="NCBI Taxonomy" id="8154"/>
    <lineage>
        <taxon>Eukaryota</taxon>
        <taxon>Metazoa</taxon>
        <taxon>Chordata</taxon>
        <taxon>Craniata</taxon>
        <taxon>Vertebrata</taxon>
        <taxon>Euteleostomi</taxon>
        <taxon>Actinopterygii</taxon>
        <taxon>Neopterygii</taxon>
        <taxon>Teleostei</taxon>
        <taxon>Neoteleostei</taxon>
        <taxon>Acanthomorphata</taxon>
        <taxon>Ovalentaria</taxon>
        <taxon>Cichlomorphae</taxon>
        <taxon>Cichliformes</taxon>
        <taxon>Cichlidae</taxon>
        <taxon>African cichlids</taxon>
        <taxon>Pseudocrenilabrinae</taxon>
        <taxon>Haplochromini</taxon>
        <taxon>Astatotilapia</taxon>
    </lineage>
</organism>
<keyword evidence="4" id="KW-0964">Secreted</keyword>
<dbReference type="Bgee" id="ENSACLG00000021542">
    <property type="expression patterns" value="Expressed in spleen and 8 other cell types or tissues"/>
</dbReference>
<comment type="subcellular location">
    <subcellularLocation>
        <location evidence="4">Secreted</location>
    </subcellularLocation>
</comment>
<keyword evidence="10" id="KW-1185">Reference proteome</keyword>
<evidence type="ECO:0000256" key="1">
    <source>
        <dbReference type="ARBA" id="ARBA00007292"/>
    </source>
</evidence>
<keyword evidence="4" id="KW-0391">Immunity</keyword>
<evidence type="ECO:0000256" key="4">
    <source>
        <dbReference type="RuleBase" id="RU369039"/>
    </source>
</evidence>
<dbReference type="Pfam" id="PF01273">
    <property type="entry name" value="LBP_BPI_CETP"/>
    <property type="match status" value="1"/>
</dbReference>
<dbReference type="Pfam" id="PF02886">
    <property type="entry name" value="LBP_BPI_CETP_C"/>
    <property type="match status" value="1"/>
</dbReference>
<evidence type="ECO:0000259" key="7">
    <source>
        <dbReference type="SMART" id="SM00328"/>
    </source>
</evidence>
<dbReference type="GeneTree" id="ENSGT01150000286994"/>
<feature type="signal peptide" evidence="6">
    <location>
        <begin position="1"/>
        <end position="17"/>
    </location>
</feature>
<feature type="chain" id="PRO_5044307600" description="Bactericidal permeability-increasing protein" evidence="6">
    <location>
        <begin position="18"/>
        <end position="417"/>
    </location>
</feature>
<dbReference type="GO" id="GO:0050829">
    <property type="term" value="P:defense response to Gram-negative bacterium"/>
    <property type="evidence" value="ECO:0007669"/>
    <property type="project" value="UniProtKB-UniRule"/>
</dbReference>
<dbReference type="PANTHER" id="PTHR10504">
    <property type="entry name" value="BACTERICIDAL PERMEABILITY-INCREASING BPI PROTEIN-RELATED"/>
    <property type="match status" value="1"/>
</dbReference>
<dbReference type="SUPFAM" id="SSF55394">
    <property type="entry name" value="Bactericidal permeability-increasing protein, BPI"/>
    <property type="match status" value="2"/>
</dbReference>
<feature type="domain" description="Lipid-binding serum glycoprotein N-terminal" evidence="7">
    <location>
        <begin position="26"/>
        <end position="247"/>
    </location>
</feature>
<reference evidence="9" key="3">
    <citation type="submission" date="2025-09" db="UniProtKB">
        <authorList>
            <consortium name="Ensembl"/>
        </authorList>
    </citation>
    <scope>IDENTIFICATION</scope>
</reference>
<dbReference type="Gene3D" id="3.15.10.10">
    <property type="entry name" value="Bactericidal permeability-increasing protein, domain 1"/>
    <property type="match status" value="1"/>
</dbReference>
<dbReference type="Ensembl" id="ENSACLT00000032534.2">
    <property type="protein sequence ID" value="ENSACLP00000031798.2"/>
    <property type="gene ID" value="ENSACLG00000021542.2"/>
</dbReference>
<dbReference type="SMART" id="SM00328">
    <property type="entry name" value="BPI1"/>
    <property type="match status" value="1"/>
</dbReference>
<keyword evidence="4" id="KW-0044">Antibiotic</keyword>
<reference evidence="9" key="1">
    <citation type="submission" date="2018-05" db="EMBL/GenBank/DDBJ databases">
        <authorList>
            <person name="Datahose"/>
        </authorList>
    </citation>
    <scope>NUCLEOTIDE SEQUENCE</scope>
</reference>
<evidence type="ECO:0000256" key="5">
    <source>
        <dbReference type="SAM" id="Phobius"/>
    </source>
</evidence>
<dbReference type="InterPro" id="IPR017942">
    <property type="entry name" value="Lipid-bd_serum_glycop_N"/>
</dbReference>
<protein>
    <recommendedName>
        <fullName evidence="4">Bactericidal permeability-increasing protein</fullName>
        <shortName evidence="4">BPI</shortName>
    </recommendedName>
</protein>
<keyword evidence="4 6" id="KW-0732">Signal</keyword>
<keyword evidence="5" id="KW-0472">Membrane</keyword>
<dbReference type="OMA" id="GKMWIAD"/>
<comment type="subunit">
    <text evidence="4">Monomer. Homodimer; disulfide-linked.</text>
</comment>
<keyword evidence="5" id="KW-0812">Transmembrane</keyword>
<comment type="similarity">
    <text evidence="1">Belongs to the BPI/LBP/Plunc superfamily. BPI/LBP family.</text>
</comment>
<evidence type="ECO:0000259" key="8">
    <source>
        <dbReference type="SMART" id="SM00329"/>
    </source>
</evidence>
<keyword evidence="3 4" id="KW-0325">Glycoprotein</keyword>
<reference evidence="9" key="2">
    <citation type="submission" date="2025-08" db="UniProtKB">
        <authorList>
            <consortium name="Ensembl"/>
        </authorList>
    </citation>
    <scope>IDENTIFICATION</scope>
</reference>
<feature type="domain" description="Lipid-binding serum glycoprotein C-terminal" evidence="8">
    <location>
        <begin position="262"/>
        <end position="417"/>
    </location>
</feature>